<organism evidence="1 2">
    <name type="scientific">Demequina sediminis</name>
    <dbReference type="NCBI Taxonomy" id="1930058"/>
    <lineage>
        <taxon>Bacteria</taxon>
        <taxon>Bacillati</taxon>
        <taxon>Actinomycetota</taxon>
        <taxon>Actinomycetes</taxon>
        <taxon>Micrococcales</taxon>
        <taxon>Demequinaceae</taxon>
        <taxon>Demequina</taxon>
    </lineage>
</organism>
<dbReference type="Proteomes" id="UP001426770">
    <property type="component" value="Unassembled WGS sequence"/>
</dbReference>
<protein>
    <submittedName>
        <fullName evidence="1">Uncharacterized protein</fullName>
    </submittedName>
</protein>
<accession>A0ABP9WI75</accession>
<reference evidence="1 2" key="1">
    <citation type="submission" date="2024-02" db="EMBL/GenBank/DDBJ databases">
        <title>Lysinimicrobium sediminis NBRC 112286.</title>
        <authorList>
            <person name="Ichikawa N."/>
            <person name="Katano-Makiyama Y."/>
            <person name="Hidaka K."/>
        </authorList>
    </citation>
    <scope>NUCLEOTIDE SEQUENCE [LARGE SCALE GENOMIC DNA]</scope>
    <source>
        <strain evidence="1 2">NBRC 112286</strain>
    </source>
</reference>
<keyword evidence="2" id="KW-1185">Reference proteome</keyword>
<dbReference type="EMBL" id="BAABRR010000006">
    <property type="protein sequence ID" value="GAA5518913.1"/>
    <property type="molecule type" value="Genomic_DNA"/>
</dbReference>
<sequence>MGEVSAVLLNLEHTIARAKKGLAKVKKSGGDRNVELALDAAITELAKQHKRLMQDTYYAGDAVRLI</sequence>
<evidence type="ECO:0000313" key="1">
    <source>
        <dbReference type="EMBL" id="GAA5518913.1"/>
    </source>
</evidence>
<gene>
    <name evidence="1" type="ORF">Lsed01_01347</name>
</gene>
<name>A0ABP9WI75_9MICO</name>
<evidence type="ECO:0000313" key="2">
    <source>
        <dbReference type="Proteomes" id="UP001426770"/>
    </source>
</evidence>
<proteinExistence type="predicted"/>
<comment type="caution">
    <text evidence="1">The sequence shown here is derived from an EMBL/GenBank/DDBJ whole genome shotgun (WGS) entry which is preliminary data.</text>
</comment>